<dbReference type="EMBL" id="QRWP01000011">
    <property type="protein sequence ID" value="RGT31065.1"/>
    <property type="molecule type" value="Genomic_DNA"/>
</dbReference>
<comment type="caution">
    <text evidence="3">The sequence shown here is derived from an EMBL/GenBank/DDBJ whole genome shotgun (WGS) entry which is preliminary data.</text>
</comment>
<evidence type="ECO:0000313" key="3">
    <source>
        <dbReference type="EMBL" id="RGT31065.1"/>
    </source>
</evidence>
<dbReference type="Proteomes" id="UP000285159">
    <property type="component" value="Unassembled WGS sequence"/>
</dbReference>
<evidence type="ECO:0000313" key="4">
    <source>
        <dbReference type="Proteomes" id="UP000285159"/>
    </source>
</evidence>
<feature type="domain" description="WCX" evidence="2">
    <location>
        <begin position="214"/>
        <end position="286"/>
    </location>
</feature>
<dbReference type="InterPro" id="IPR026881">
    <property type="entry name" value="WYL_dom"/>
</dbReference>
<dbReference type="PANTHER" id="PTHR34580:SF9">
    <property type="entry name" value="SLL5097 PROTEIN"/>
    <property type="match status" value="1"/>
</dbReference>
<feature type="domain" description="WYL" evidence="1">
    <location>
        <begin position="116"/>
        <end position="182"/>
    </location>
</feature>
<evidence type="ECO:0000259" key="1">
    <source>
        <dbReference type="Pfam" id="PF13280"/>
    </source>
</evidence>
<accession>A0A412N098</accession>
<organism evidence="3 4">
    <name type="scientific">Bacteroides clarus</name>
    <dbReference type="NCBI Taxonomy" id="626929"/>
    <lineage>
        <taxon>Bacteria</taxon>
        <taxon>Pseudomonadati</taxon>
        <taxon>Bacteroidota</taxon>
        <taxon>Bacteroidia</taxon>
        <taxon>Bacteroidales</taxon>
        <taxon>Bacteroidaceae</taxon>
        <taxon>Bacteroides</taxon>
    </lineage>
</organism>
<dbReference type="Pfam" id="PF25583">
    <property type="entry name" value="WCX"/>
    <property type="match status" value="1"/>
</dbReference>
<dbReference type="RefSeq" id="WP_118468625.1">
    <property type="nucleotide sequence ID" value="NZ_CAJLSL010000005.1"/>
</dbReference>
<evidence type="ECO:0000259" key="2">
    <source>
        <dbReference type="Pfam" id="PF25583"/>
    </source>
</evidence>
<dbReference type="PROSITE" id="PS52050">
    <property type="entry name" value="WYL"/>
    <property type="match status" value="1"/>
</dbReference>
<dbReference type="Pfam" id="PF13280">
    <property type="entry name" value="WYL"/>
    <property type="match status" value="1"/>
</dbReference>
<dbReference type="PANTHER" id="PTHR34580">
    <property type="match status" value="1"/>
</dbReference>
<name>A0A412N098_9BACE</name>
<dbReference type="InterPro" id="IPR051534">
    <property type="entry name" value="CBASS_pafABC_assoc_protein"/>
</dbReference>
<dbReference type="InterPro" id="IPR057727">
    <property type="entry name" value="WCX_dom"/>
</dbReference>
<proteinExistence type="predicted"/>
<sequence length="294" mass="34606">MITDKALWLADFLYRKKKATRAQVEQAWQKSNISYGKELNRRTFQETKNKVEHLFDTTIAYNAQTHEYYFENPDIFKEDSVRSWLLKTLSVSSILQTYKKMQSRILLEEPATGYFHLSELLNAMETSVKAKLTYHPFNKDSYTTLLSAYCLKVFKQRWYALGFSSYHQEVRTFALDRIESIELTGTPFSIPAEFNNKLYFQHCYGITYAPHLELHKITFKVNSKHIPYLRTNPIHHSQKETTEGIFHITAYFSIELMQELLSHGSNIEVIAPSSIRNKIREEAMKIIENYQRSL</sequence>
<reference evidence="3 4" key="1">
    <citation type="submission" date="2018-08" db="EMBL/GenBank/DDBJ databases">
        <title>A genome reference for cultivated species of the human gut microbiota.</title>
        <authorList>
            <person name="Zou Y."/>
            <person name="Xue W."/>
            <person name="Luo G."/>
        </authorList>
    </citation>
    <scope>NUCLEOTIDE SEQUENCE [LARGE SCALE GENOMIC DNA]</scope>
    <source>
        <strain evidence="3 4">AF19-1AC</strain>
    </source>
</reference>
<protein>
    <submittedName>
        <fullName evidence="3">WYL domain-containing protein</fullName>
    </submittedName>
</protein>
<dbReference type="AlphaFoldDB" id="A0A412N098"/>
<gene>
    <name evidence="3" type="ORF">DWX38_12840</name>
</gene>